<dbReference type="Proteomes" id="UP001595999">
    <property type="component" value="Unassembled WGS sequence"/>
</dbReference>
<sequence length="53" mass="5707">MTDEAIKNKNPFVMWCCDVNQGLAGGMVLAGGLAGIVERFFRFIDAIPAYAAL</sequence>
<proteinExistence type="predicted"/>
<comment type="caution">
    <text evidence="1">The sequence shown here is derived from an EMBL/GenBank/DDBJ whole genome shotgun (WGS) entry which is preliminary data.</text>
</comment>
<name>A0ABV8ZLH8_9NEIS</name>
<gene>
    <name evidence="1" type="ORF">ACFO0R_02900</name>
</gene>
<dbReference type="EMBL" id="JBHSEK010000001">
    <property type="protein sequence ID" value="MFC4488558.1"/>
    <property type="molecule type" value="Genomic_DNA"/>
</dbReference>
<evidence type="ECO:0000313" key="2">
    <source>
        <dbReference type="Proteomes" id="UP001595999"/>
    </source>
</evidence>
<dbReference type="RefSeq" id="WP_231460826.1">
    <property type="nucleotide sequence ID" value="NZ_JAJOHW010000007.1"/>
</dbReference>
<reference evidence="2" key="1">
    <citation type="journal article" date="2019" name="Int. J. Syst. Evol. Microbiol.">
        <title>The Global Catalogue of Microorganisms (GCM) 10K type strain sequencing project: providing services to taxonomists for standard genome sequencing and annotation.</title>
        <authorList>
            <consortium name="The Broad Institute Genomics Platform"/>
            <consortium name="The Broad Institute Genome Sequencing Center for Infectious Disease"/>
            <person name="Wu L."/>
            <person name="Ma J."/>
        </authorList>
    </citation>
    <scope>NUCLEOTIDE SEQUENCE [LARGE SCALE GENOMIC DNA]</scope>
    <source>
        <strain evidence="2">CGMCC 4.7608</strain>
    </source>
</reference>
<evidence type="ECO:0000313" key="1">
    <source>
        <dbReference type="EMBL" id="MFC4488558.1"/>
    </source>
</evidence>
<protein>
    <submittedName>
        <fullName evidence="1">Uncharacterized protein</fullName>
    </submittedName>
</protein>
<organism evidence="1 2">
    <name type="scientific">Chromobacterium aquaticum</name>
    <dbReference type="NCBI Taxonomy" id="467180"/>
    <lineage>
        <taxon>Bacteria</taxon>
        <taxon>Pseudomonadati</taxon>
        <taxon>Pseudomonadota</taxon>
        <taxon>Betaproteobacteria</taxon>
        <taxon>Neisseriales</taxon>
        <taxon>Chromobacteriaceae</taxon>
        <taxon>Chromobacterium</taxon>
    </lineage>
</organism>
<accession>A0ABV8ZLH8</accession>
<keyword evidence="2" id="KW-1185">Reference proteome</keyword>